<gene>
    <name evidence="2" type="ORF">EYF80_029379</name>
</gene>
<dbReference type="EMBL" id="SRLO01000334">
    <property type="protein sequence ID" value="TNN60390.1"/>
    <property type="molecule type" value="Genomic_DNA"/>
</dbReference>
<comment type="caution">
    <text evidence="2">The sequence shown here is derived from an EMBL/GenBank/DDBJ whole genome shotgun (WGS) entry which is preliminary data.</text>
</comment>
<evidence type="ECO:0000256" key="1">
    <source>
        <dbReference type="SAM" id="MobiDB-lite"/>
    </source>
</evidence>
<evidence type="ECO:0000313" key="3">
    <source>
        <dbReference type="Proteomes" id="UP000314294"/>
    </source>
</evidence>
<evidence type="ECO:0000313" key="2">
    <source>
        <dbReference type="EMBL" id="TNN60390.1"/>
    </source>
</evidence>
<feature type="compositionally biased region" description="Low complexity" evidence="1">
    <location>
        <begin position="51"/>
        <end position="61"/>
    </location>
</feature>
<proteinExistence type="predicted"/>
<dbReference type="Proteomes" id="UP000314294">
    <property type="component" value="Unassembled WGS sequence"/>
</dbReference>
<feature type="region of interest" description="Disordered" evidence="1">
    <location>
        <begin position="35"/>
        <end position="114"/>
    </location>
</feature>
<reference evidence="2 3" key="1">
    <citation type="submission" date="2019-03" db="EMBL/GenBank/DDBJ databases">
        <title>First draft genome of Liparis tanakae, snailfish: a comprehensive survey of snailfish specific genes.</title>
        <authorList>
            <person name="Kim W."/>
            <person name="Song I."/>
            <person name="Jeong J.-H."/>
            <person name="Kim D."/>
            <person name="Kim S."/>
            <person name="Ryu S."/>
            <person name="Song J.Y."/>
            <person name="Lee S.K."/>
        </authorList>
    </citation>
    <scope>NUCLEOTIDE SEQUENCE [LARGE SCALE GENOMIC DNA]</scope>
    <source>
        <tissue evidence="2">Muscle</tissue>
    </source>
</reference>
<feature type="compositionally biased region" description="Polar residues" evidence="1">
    <location>
        <begin position="35"/>
        <end position="44"/>
    </location>
</feature>
<organism evidence="2 3">
    <name type="scientific">Liparis tanakae</name>
    <name type="common">Tanaka's snailfish</name>
    <dbReference type="NCBI Taxonomy" id="230148"/>
    <lineage>
        <taxon>Eukaryota</taxon>
        <taxon>Metazoa</taxon>
        <taxon>Chordata</taxon>
        <taxon>Craniata</taxon>
        <taxon>Vertebrata</taxon>
        <taxon>Euteleostomi</taxon>
        <taxon>Actinopterygii</taxon>
        <taxon>Neopterygii</taxon>
        <taxon>Teleostei</taxon>
        <taxon>Neoteleostei</taxon>
        <taxon>Acanthomorphata</taxon>
        <taxon>Eupercaria</taxon>
        <taxon>Perciformes</taxon>
        <taxon>Cottioidei</taxon>
        <taxon>Cottales</taxon>
        <taxon>Liparidae</taxon>
        <taxon>Liparis</taxon>
    </lineage>
</organism>
<feature type="compositionally biased region" description="Polar residues" evidence="1">
    <location>
        <begin position="77"/>
        <end position="99"/>
    </location>
</feature>
<accession>A0A4Z2H4K7</accession>
<dbReference type="AlphaFoldDB" id="A0A4Z2H4K7"/>
<keyword evidence="3" id="KW-1185">Reference proteome</keyword>
<sequence length="181" mass="19842">MYSNNVVCVWPEPENKTALYPGSCSSLTSCEKQNQTVSQKTQPVGESLGEAAAPSARSPSRCTRHPVTEQEVETARTPVTRSTSQQEDGWEQTASQGAANQPDIIRDNMTPGEPVKTIKTGFRSRSDVTAVGLLHIYSWSSTSTCWLAGEQQGRHILRCAFTAFVRLVTPSPPQMDDTFIH</sequence>
<name>A0A4Z2H4K7_9TELE</name>
<protein>
    <submittedName>
        <fullName evidence="2">Uncharacterized protein</fullName>
    </submittedName>
</protein>